<organism evidence="4 5">
    <name type="scientific">Macleaya cordata</name>
    <name type="common">Five-seeded plume-poppy</name>
    <name type="synonym">Bocconia cordata</name>
    <dbReference type="NCBI Taxonomy" id="56857"/>
    <lineage>
        <taxon>Eukaryota</taxon>
        <taxon>Viridiplantae</taxon>
        <taxon>Streptophyta</taxon>
        <taxon>Embryophyta</taxon>
        <taxon>Tracheophyta</taxon>
        <taxon>Spermatophyta</taxon>
        <taxon>Magnoliopsida</taxon>
        <taxon>Ranunculales</taxon>
        <taxon>Papaveraceae</taxon>
        <taxon>Papaveroideae</taxon>
        <taxon>Macleaya</taxon>
    </lineage>
</organism>
<dbReference type="AlphaFoldDB" id="A0A200R4D8"/>
<name>A0A200R4D8_MACCD</name>
<gene>
    <name evidence="4" type="ORF">BVC80_1837g379</name>
</gene>
<keyword evidence="5" id="KW-1185">Reference proteome</keyword>
<reference evidence="4 5" key="1">
    <citation type="journal article" date="2017" name="Mol. Plant">
        <title>The Genome of Medicinal Plant Macleaya cordata Provides New Insights into Benzylisoquinoline Alkaloids Metabolism.</title>
        <authorList>
            <person name="Liu X."/>
            <person name="Liu Y."/>
            <person name="Huang P."/>
            <person name="Ma Y."/>
            <person name="Qing Z."/>
            <person name="Tang Q."/>
            <person name="Cao H."/>
            <person name="Cheng P."/>
            <person name="Zheng Y."/>
            <person name="Yuan Z."/>
            <person name="Zhou Y."/>
            <person name="Liu J."/>
            <person name="Tang Z."/>
            <person name="Zhuo Y."/>
            <person name="Zhang Y."/>
            <person name="Yu L."/>
            <person name="Huang J."/>
            <person name="Yang P."/>
            <person name="Peng Q."/>
            <person name="Zhang J."/>
            <person name="Jiang W."/>
            <person name="Zhang Z."/>
            <person name="Lin K."/>
            <person name="Ro D.K."/>
            <person name="Chen X."/>
            <person name="Xiong X."/>
            <person name="Shang Y."/>
            <person name="Huang S."/>
            <person name="Zeng J."/>
        </authorList>
    </citation>
    <scope>NUCLEOTIDE SEQUENCE [LARGE SCALE GENOMIC DNA]</scope>
    <source>
        <strain evidence="5">cv. BLH2017</strain>
        <tissue evidence="4">Root</tissue>
    </source>
</reference>
<dbReference type="PRINTS" id="PR00131">
    <property type="entry name" value="GLHYDRLASE1"/>
</dbReference>
<dbReference type="InParanoid" id="A0A200R4D8"/>
<dbReference type="FunFam" id="3.20.20.80:FF:000020">
    <property type="entry name" value="Beta-glucosidase 12"/>
    <property type="match status" value="1"/>
</dbReference>
<dbReference type="Proteomes" id="UP000195402">
    <property type="component" value="Unassembled WGS sequence"/>
</dbReference>
<protein>
    <submittedName>
        <fullName evidence="4">Glycoside hydrolase</fullName>
    </submittedName>
</protein>
<accession>A0A200R4D8</accession>
<evidence type="ECO:0000313" key="4">
    <source>
        <dbReference type="EMBL" id="OVA17550.1"/>
    </source>
</evidence>
<dbReference type="Pfam" id="PF00232">
    <property type="entry name" value="Glyco_hydro_1"/>
    <property type="match status" value="1"/>
</dbReference>
<evidence type="ECO:0000256" key="2">
    <source>
        <dbReference type="ARBA" id="ARBA00022801"/>
    </source>
</evidence>
<dbReference type="SUPFAM" id="SSF51445">
    <property type="entry name" value="(Trans)glycosidases"/>
    <property type="match status" value="1"/>
</dbReference>
<comment type="caution">
    <text evidence="4">The sequence shown here is derived from an EMBL/GenBank/DDBJ whole genome shotgun (WGS) entry which is preliminary data.</text>
</comment>
<evidence type="ECO:0000256" key="1">
    <source>
        <dbReference type="ARBA" id="ARBA00010838"/>
    </source>
</evidence>
<evidence type="ECO:0000256" key="3">
    <source>
        <dbReference type="RuleBase" id="RU003690"/>
    </source>
</evidence>
<keyword evidence="2 4" id="KW-0378">Hydrolase</keyword>
<dbReference type="Gene3D" id="3.20.20.80">
    <property type="entry name" value="Glycosidases"/>
    <property type="match status" value="1"/>
</dbReference>
<dbReference type="OrthoDB" id="65569at2759"/>
<dbReference type="GO" id="GO:0005975">
    <property type="term" value="P:carbohydrate metabolic process"/>
    <property type="evidence" value="ECO:0007669"/>
    <property type="project" value="InterPro"/>
</dbReference>
<sequence length="553" mass="61669">MAALLNCVSTQLQAPPFLSQQKLSTHKSYSYSHRRQQQPAGAIRCLLGKIVSPVGKVVDGVVGGVVGGVTGAVEGATTGIVPVSQPDQVKRSDFPAKFMFGASTSALQTEGSGTEGGRGPSTWDMFTKEKDGSVGYATDSYNKYKEDVQCLKKMGMDAYRMSISWSRLLPNGKLSGGINQEGIDFYNKFFKELLDNGIVPFVTLFHFDLPTALQKEYKGFLSKNIVNDFKDFADLCFEKFGDKVKHWTTINEPQTYGTFGYSAGLSPRGDVVNDPWDAAHNIILCHAAAAQLYKQKYQAKQGGEIGISVVSSWHVPLTDSPQDKEAADRANAFLIGWFMDPLVYGDYPFIMRALVKDNLPTFTDEEKEMVKGSYDFIGANYYTSRYSKDIPLTPNYVYDSFAKYQHGEDLKVKDGVPIGPLHLGASGDFYAYPKGLTAALIYLKERYQNPKIYITENGTPEKRDDTLPLETALQDDHRIEVLTSHLYAVREAIKSGVDMNGYFVWALMDCIEMGSYYDARFGLYFTDYANNLKRIPKKSANWFAEFLGKNKKK</sequence>
<dbReference type="GO" id="GO:0008422">
    <property type="term" value="F:beta-glucosidase activity"/>
    <property type="evidence" value="ECO:0007669"/>
    <property type="project" value="TreeGrafter"/>
</dbReference>
<dbReference type="PANTHER" id="PTHR10353:SF154">
    <property type="entry name" value="BETA-GLUCOSIDASE 9-RELATED"/>
    <property type="match status" value="1"/>
</dbReference>
<dbReference type="EMBL" id="MVGT01000438">
    <property type="protein sequence ID" value="OVA17550.1"/>
    <property type="molecule type" value="Genomic_DNA"/>
</dbReference>
<proteinExistence type="inferred from homology"/>
<dbReference type="OMA" id="INFNEQI"/>
<comment type="similarity">
    <text evidence="1 3">Belongs to the glycosyl hydrolase 1 family.</text>
</comment>
<dbReference type="STRING" id="56857.A0A200R4D8"/>
<dbReference type="PANTHER" id="PTHR10353">
    <property type="entry name" value="GLYCOSYL HYDROLASE"/>
    <property type="match status" value="1"/>
</dbReference>
<evidence type="ECO:0000313" key="5">
    <source>
        <dbReference type="Proteomes" id="UP000195402"/>
    </source>
</evidence>
<dbReference type="InterPro" id="IPR017853">
    <property type="entry name" value="GH"/>
</dbReference>
<dbReference type="InterPro" id="IPR001360">
    <property type="entry name" value="Glyco_hydro_1"/>
</dbReference>